<sequence length="79" mass="8555">MEPSAEAVANMIISEINVLETLQNAAPLSDAGEYPFEGVVGHCRHGWLYSAKQLQSAVETAEAGGSLKQELDRVLKIDR</sequence>
<comment type="caution">
    <text evidence="1">The sequence shown here is derived from an EMBL/GenBank/DDBJ whole genome shotgun (WGS) entry which is preliminary data.</text>
</comment>
<dbReference type="AlphaFoldDB" id="A0A4R2C2X7"/>
<accession>A0A4R2C2X7</accession>
<gene>
    <name evidence="1" type="ORF">EV665_1322</name>
</gene>
<proteinExistence type="predicted"/>
<name>A0A4R2C2X7_SHIGR</name>
<keyword evidence="2" id="KW-1185">Reference proteome</keyword>
<organism evidence="1 2">
    <name type="scientific">Shinella granuli</name>
    <dbReference type="NCBI Taxonomy" id="323621"/>
    <lineage>
        <taxon>Bacteria</taxon>
        <taxon>Pseudomonadati</taxon>
        <taxon>Pseudomonadota</taxon>
        <taxon>Alphaproteobacteria</taxon>
        <taxon>Hyphomicrobiales</taxon>
        <taxon>Rhizobiaceae</taxon>
        <taxon>Shinella</taxon>
    </lineage>
</organism>
<protein>
    <submittedName>
        <fullName evidence="1">Uncharacterized protein</fullName>
    </submittedName>
</protein>
<evidence type="ECO:0000313" key="2">
    <source>
        <dbReference type="Proteomes" id="UP000295351"/>
    </source>
</evidence>
<evidence type="ECO:0000313" key="1">
    <source>
        <dbReference type="EMBL" id="TCN34717.1"/>
    </source>
</evidence>
<dbReference type="EMBL" id="SLVX01000032">
    <property type="protein sequence ID" value="TCN34717.1"/>
    <property type="molecule type" value="Genomic_DNA"/>
</dbReference>
<reference evidence="1 2" key="1">
    <citation type="submission" date="2019-03" db="EMBL/GenBank/DDBJ databases">
        <title>Genomic Encyclopedia of Type Strains, Phase IV (KMG-IV): sequencing the most valuable type-strain genomes for metagenomic binning, comparative biology and taxonomic classification.</title>
        <authorList>
            <person name="Goeker M."/>
        </authorList>
    </citation>
    <scope>NUCLEOTIDE SEQUENCE [LARGE SCALE GENOMIC DNA]</scope>
    <source>
        <strain evidence="1 2">DSM 18401</strain>
    </source>
</reference>
<dbReference type="Proteomes" id="UP000295351">
    <property type="component" value="Unassembled WGS sequence"/>
</dbReference>